<organism evidence="4 5">
    <name type="scientific">Suhomyces tanzawaensis NRRL Y-17324</name>
    <dbReference type="NCBI Taxonomy" id="984487"/>
    <lineage>
        <taxon>Eukaryota</taxon>
        <taxon>Fungi</taxon>
        <taxon>Dikarya</taxon>
        <taxon>Ascomycota</taxon>
        <taxon>Saccharomycotina</taxon>
        <taxon>Pichiomycetes</taxon>
        <taxon>Debaryomycetaceae</taxon>
        <taxon>Suhomyces</taxon>
    </lineage>
</organism>
<keyword evidence="3" id="KW-0999">Mitochondrion inner membrane</keyword>
<dbReference type="GO" id="GO:0005743">
    <property type="term" value="C:mitochondrial inner membrane"/>
    <property type="evidence" value="ECO:0007669"/>
    <property type="project" value="UniProtKB-SubCell"/>
</dbReference>
<dbReference type="InterPro" id="IPR013892">
    <property type="entry name" value="Cyt_c_biogenesis_Cmc1-like"/>
</dbReference>
<dbReference type="RefSeq" id="XP_020062410.1">
    <property type="nucleotide sequence ID" value="XM_020210538.1"/>
</dbReference>
<evidence type="ECO:0000256" key="2">
    <source>
        <dbReference type="ARBA" id="ARBA00023157"/>
    </source>
</evidence>
<protein>
    <recommendedName>
        <fullName evidence="3">COX assembly mitochondrial protein</fullName>
    </recommendedName>
</protein>
<sequence length="125" mass="14747">MSYGGNKNKKTFEDVELPTNPNLPVWLITPKEEKLIFERWRKKAFARCDDLIQAYVKCSNSYKNPVEGMRMCDEANKASMGCVAKYQKQEYLDIEREILIDEKIVKKKKYKEFLKSLEDEKKKAV</sequence>
<evidence type="ECO:0000313" key="5">
    <source>
        <dbReference type="Proteomes" id="UP000094285"/>
    </source>
</evidence>
<dbReference type="GeneID" id="30984674"/>
<proteinExistence type="inferred from homology"/>
<keyword evidence="3" id="KW-0496">Mitochondrion</keyword>
<dbReference type="Proteomes" id="UP000094285">
    <property type="component" value="Unassembled WGS sequence"/>
</dbReference>
<name>A0A1E4SCU9_9ASCO</name>
<comment type="subcellular location">
    <subcellularLocation>
        <location evidence="3">Mitochondrion inner membrane</location>
    </subcellularLocation>
</comment>
<reference evidence="5" key="1">
    <citation type="submission" date="2016-05" db="EMBL/GenBank/DDBJ databases">
        <title>Comparative genomics of biotechnologically important yeasts.</title>
        <authorList>
            <consortium name="DOE Joint Genome Institute"/>
            <person name="Riley R."/>
            <person name="Haridas S."/>
            <person name="Wolfe K.H."/>
            <person name="Lopes M.R."/>
            <person name="Hittinger C.T."/>
            <person name="Goker M."/>
            <person name="Salamov A."/>
            <person name="Wisecaver J."/>
            <person name="Long T.M."/>
            <person name="Aerts A.L."/>
            <person name="Barry K."/>
            <person name="Choi C."/>
            <person name="Clum A."/>
            <person name="Coughlan A.Y."/>
            <person name="Deshpande S."/>
            <person name="Douglass A.P."/>
            <person name="Hanson S.J."/>
            <person name="Klenk H.-P."/>
            <person name="Labutti K."/>
            <person name="Lapidus A."/>
            <person name="Lindquist E."/>
            <person name="Lipzen A."/>
            <person name="Meier-Kolthoff J.P."/>
            <person name="Ohm R.A."/>
            <person name="Otillar R.P."/>
            <person name="Pangilinan J."/>
            <person name="Peng Y."/>
            <person name="Rokas A."/>
            <person name="Rosa C.A."/>
            <person name="Scheuner C."/>
            <person name="Sibirny A.A."/>
            <person name="Slot J.C."/>
            <person name="Stielow J.B."/>
            <person name="Sun H."/>
            <person name="Kurtzman C.P."/>
            <person name="Blackwell M."/>
            <person name="Grigoriev I.V."/>
            <person name="Jeffries T.W."/>
        </authorList>
    </citation>
    <scope>NUCLEOTIDE SEQUENCE [LARGE SCALE GENOMIC DNA]</scope>
    <source>
        <strain evidence="5">NRRL Y-17324</strain>
    </source>
</reference>
<evidence type="ECO:0000313" key="4">
    <source>
        <dbReference type="EMBL" id="ODV77288.1"/>
    </source>
</evidence>
<keyword evidence="3" id="KW-0472">Membrane</keyword>
<evidence type="ECO:0000256" key="1">
    <source>
        <dbReference type="ARBA" id="ARBA00007347"/>
    </source>
</evidence>
<dbReference type="OrthoDB" id="6224010at2759"/>
<dbReference type="AlphaFoldDB" id="A0A1E4SCU9"/>
<dbReference type="EMBL" id="KV453915">
    <property type="protein sequence ID" value="ODV77288.1"/>
    <property type="molecule type" value="Genomic_DNA"/>
</dbReference>
<keyword evidence="3" id="KW-0143">Chaperone</keyword>
<keyword evidence="2" id="KW-1015">Disulfide bond</keyword>
<gene>
    <name evidence="4" type="ORF">CANTADRAFT_56055</name>
</gene>
<comment type="function">
    <text evidence="3">Required for mitochondrial cytochrome c oxidase (COX) assembly and respiration.</text>
</comment>
<evidence type="ECO:0000256" key="3">
    <source>
        <dbReference type="RuleBase" id="RU364104"/>
    </source>
</evidence>
<accession>A0A1E4SCU9</accession>
<dbReference type="STRING" id="984487.A0A1E4SCU9"/>
<dbReference type="Pfam" id="PF08583">
    <property type="entry name" value="Cmc1"/>
    <property type="match status" value="1"/>
</dbReference>
<comment type="similarity">
    <text evidence="1 3">Belongs to the CMC family.</text>
</comment>
<keyword evidence="5" id="KW-1185">Reference proteome</keyword>